<sequence length="53" mass="6426">MIFATRKKLSVIELFTCYIAHLSHSDSRMANPRHLEVVNSWWFKYLLPVNFQW</sequence>
<evidence type="ECO:0000313" key="2">
    <source>
        <dbReference type="Proteomes" id="UP000014500"/>
    </source>
</evidence>
<dbReference type="HOGENOM" id="CLU_3071247_0_0_1"/>
<proteinExistence type="predicted"/>
<name>T1IRM4_STRMM</name>
<reference evidence="2" key="1">
    <citation type="submission" date="2011-05" db="EMBL/GenBank/DDBJ databases">
        <authorList>
            <person name="Richards S.R."/>
            <person name="Qu J."/>
            <person name="Jiang H."/>
            <person name="Jhangiani S.N."/>
            <person name="Agravi P."/>
            <person name="Goodspeed R."/>
            <person name="Gross S."/>
            <person name="Mandapat C."/>
            <person name="Jackson L."/>
            <person name="Mathew T."/>
            <person name="Pu L."/>
            <person name="Thornton R."/>
            <person name="Saada N."/>
            <person name="Wilczek-Boney K.B."/>
            <person name="Lee S."/>
            <person name="Kovar C."/>
            <person name="Wu Y."/>
            <person name="Scherer S.E."/>
            <person name="Worley K.C."/>
            <person name="Muzny D.M."/>
            <person name="Gibbs R."/>
        </authorList>
    </citation>
    <scope>NUCLEOTIDE SEQUENCE</scope>
    <source>
        <strain evidence="2">Brora</strain>
    </source>
</reference>
<organism evidence="1 2">
    <name type="scientific">Strigamia maritima</name>
    <name type="common">European centipede</name>
    <name type="synonym">Geophilus maritimus</name>
    <dbReference type="NCBI Taxonomy" id="126957"/>
    <lineage>
        <taxon>Eukaryota</taxon>
        <taxon>Metazoa</taxon>
        <taxon>Ecdysozoa</taxon>
        <taxon>Arthropoda</taxon>
        <taxon>Myriapoda</taxon>
        <taxon>Chilopoda</taxon>
        <taxon>Pleurostigmophora</taxon>
        <taxon>Geophilomorpha</taxon>
        <taxon>Linotaeniidae</taxon>
        <taxon>Strigamia</taxon>
    </lineage>
</organism>
<reference evidence="1" key="2">
    <citation type="submission" date="2015-02" db="UniProtKB">
        <authorList>
            <consortium name="EnsemblMetazoa"/>
        </authorList>
    </citation>
    <scope>IDENTIFICATION</scope>
</reference>
<dbReference type="AlphaFoldDB" id="T1IRM4"/>
<dbReference type="EnsemblMetazoa" id="SMAR003722-RA">
    <property type="protein sequence ID" value="SMAR003722-PA"/>
    <property type="gene ID" value="SMAR003722"/>
</dbReference>
<accession>T1IRM4</accession>
<keyword evidence="2" id="KW-1185">Reference proteome</keyword>
<dbReference type="Proteomes" id="UP000014500">
    <property type="component" value="Unassembled WGS sequence"/>
</dbReference>
<protein>
    <submittedName>
        <fullName evidence="1">Uncharacterized protein</fullName>
    </submittedName>
</protein>
<dbReference type="EMBL" id="JH431371">
    <property type="status" value="NOT_ANNOTATED_CDS"/>
    <property type="molecule type" value="Genomic_DNA"/>
</dbReference>
<evidence type="ECO:0000313" key="1">
    <source>
        <dbReference type="EnsemblMetazoa" id="SMAR003722-PA"/>
    </source>
</evidence>